<evidence type="ECO:0000259" key="8">
    <source>
        <dbReference type="Pfam" id="PF04542"/>
    </source>
</evidence>
<dbReference type="InterPro" id="IPR013324">
    <property type="entry name" value="RNA_pol_sigma_r3/r4-like"/>
</dbReference>
<organism evidence="10 11">
    <name type="scientific">Dactylosporangium darangshiense</name>
    <dbReference type="NCBI Taxonomy" id="579108"/>
    <lineage>
        <taxon>Bacteria</taxon>
        <taxon>Bacillati</taxon>
        <taxon>Actinomycetota</taxon>
        <taxon>Actinomycetes</taxon>
        <taxon>Micromonosporales</taxon>
        <taxon>Micromonosporaceae</taxon>
        <taxon>Dactylosporangium</taxon>
    </lineage>
</organism>
<dbReference type="PROSITE" id="PS01063">
    <property type="entry name" value="SIGMA70_ECF"/>
    <property type="match status" value="1"/>
</dbReference>
<dbReference type="NCBIfam" id="TIGR02937">
    <property type="entry name" value="sigma70-ECF"/>
    <property type="match status" value="1"/>
</dbReference>
<dbReference type="Pfam" id="PF08281">
    <property type="entry name" value="Sigma70_r4_2"/>
    <property type="match status" value="1"/>
</dbReference>
<dbReference type="SUPFAM" id="SSF88946">
    <property type="entry name" value="Sigma2 domain of RNA polymerase sigma factors"/>
    <property type="match status" value="1"/>
</dbReference>
<dbReference type="Gene3D" id="1.10.1740.10">
    <property type="match status" value="1"/>
</dbReference>
<dbReference type="InterPro" id="IPR032710">
    <property type="entry name" value="NTF2-like_dom_sf"/>
</dbReference>
<dbReference type="Proteomes" id="UP001500620">
    <property type="component" value="Unassembled WGS sequence"/>
</dbReference>
<dbReference type="SUPFAM" id="SSF54427">
    <property type="entry name" value="NTF2-like"/>
    <property type="match status" value="1"/>
</dbReference>
<evidence type="ECO:0000256" key="6">
    <source>
        <dbReference type="ARBA" id="ARBA00023163"/>
    </source>
</evidence>
<evidence type="ECO:0000256" key="1">
    <source>
        <dbReference type="ARBA" id="ARBA00010641"/>
    </source>
</evidence>
<evidence type="ECO:0000256" key="4">
    <source>
        <dbReference type="ARBA" id="ARBA00023082"/>
    </source>
</evidence>
<keyword evidence="11" id="KW-1185">Reference proteome</keyword>
<protein>
    <recommendedName>
        <fullName evidence="7">RNA polymerase sigma factor</fullName>
    </recommendedName>
</protein>
<proteinExistence type="inferred from homology"/>
<dbReference type="PANTHER" id="PTHR43133:SF65">
    <property type="entry name" value="ECF RNA POLYMERASE SIGMA FACTOR SIGG"/>
    <property type="match status" value="1"/>
</dbReference>
<feature type="domain" description="RNA polymerase sigma-70 region 2" evidence="8">
    <location>
        <begin position="6"/>
        <end position="74"/>
    </location>
</feature>
<keyword evidence="5 7" id="KW-0238">DNA-binding</keyword>
<evidence type="ECO:0000313" key="11">
    <source>
        <dbReference type="Proteomes" id="UP001500620"/>
    </source>
</evidence>
<evidence type="ECO:0000256" key="7">
    <source>
        <dbReference type="RuleBase" id="RU000716"/>
    </source>
</evidence>
<dbReference type="InterPro" id="IPR013249">
    <property type="entry name" value="RNA_pol_sigma70_r4_t2"/>
</dbReference>
<dbReference type="NCBIfam" id="TIGR02960">
    <property type="entry name" value="SigX5"/>
    <property type="match status" value="1"/>
</dbReference>
<dbReference type="Gene3D" id="3.10.450.50">
    <property type="match status" value="1"/>
</dbReference>
<comment type="caution">
    <text evidence="10">The sequence shown here is derived from an EMBL/GenBank/DDBJ whole genome shotgun (WGS) entry which is preliminary data.</text>
</comment>
<dbReference type="EMBL" id="BAABAT010000006">
    <property type="protein sequence ID" value="GAA4248888.1"/>
    <property type="molecule type" value="Genomic_DNA"/>
</dbReference>
<accession>A0ABP8D6W7</accession>
<sequence length="319" mass="35674">MDLTELLRKHRRELEVHCYRMPGSYHEAEDVVQETFLRAWRGWDAFQGRSSVRAWLYRIATNACLDVLKSAQRRVLPMDLGPPSAPGTSLPPRADVPWLEPIPDRVLDEDPETRLVARETVELAFLAALQHLPPRQRAVLIARDVLGWPAGEAAALLGLTAPAVNSALQRARATLRERLPERGADWTPARAPVPEEAEVLRRYVEAFERADVAGMARLIADEARATMPPIQVWYLRKPAIVGALALSVPPGSPYDVGRVRAVPTRANRTPAIVVHRIPPGERTERPFALSVLRIEAGLIREMTAFHDPRLLADFLRKSP</sequence>
<dbReference type="InterPro" id="IPR039425">
    <property type="entry name" value="RNA_pol_sigma-70-like"/>
</dbReference>
<dbReference type="Gene3D" id="1.10.10.10">
    <property type="entry name" value="Winged helix-like DNA-binding domain superfamily/Winged helix DNA-binding domain"/>
    <property type="match status" value="1"/>
</dbReference>
<keyword evidence="4 7" id="KW-0731">Sigma factor</keyword>
<dbReference type="InterPro" id="IPR014305">
    <property type="entry name" value="RNA_pol_sigma-G_actinobac"/>
</dbReference>
<dbReference type="PANTHER" id="PTHR43133">
    <property type="entry name" value="RNA POLYMERASE ECF-TYPE SIGMA FACTO"/>
    <property type="match status" value="1"/>
</dbReference>
<dbReference type="Pfam" id="PF04542">
    <property type="entry name" value="Sigma70_r2"/>
    <property type="match status" value="1"/>
</dbReference>
<evidence type="ECO:0000256" key="5">
    <source>
        <dbReference type="ARBA" id="ARBA00023125"/>
    </source>
</evidence>
<reference evidence="11" key="1">
    <citation type="journal article" date="2019" name="Int. J. Syst. Evol. Microbiol.">
        <title>The Global Catalogue of Microorganisms (GCM) 10K type strain sequencing project: providing services to taxonomists for standard genome sequencing and annotation.</title>
        <authorList>
            <consortium name="The Broad Institute Genomics Platform"/>
            <consortium name="The Broad Institute Genome Sequencing Center for Infectious Disease"/>
            <person name="Wu L."/>
            <person name="Ma J."/>
        </authorList>
    </citation>
    <scope>NUCLEOTIDE SEQUENCE [LARGE SCALE GENOMIC DNA]</scope>
    <source>
        <strain evidence="11">JCM 17441</strain>
    </source>
</reference>
<dbReference type="InterPro" id="IPR000838">
    <property type="entry name" value="RNA_pol_sigma70_ECF_CS"/>
</dbReference>
<dbReference type="NCBIfam" id="NF006089">
    <property type="entry name" value="PRK08241.1"/>
    <property type="match status" value="1"/>
</dbReference>
<comment type="similarity">
    <text evidence="1 7">Belongs to the sigma-70 factor family. ECF subfamily.</text>
</comment>
<dbReference type="InterPro" id="IPR036388">
    <property type="entry name" value="WH-like_DNA-bd_sf"/>
</dbReference>
<name>A0ABP8D6W7_9ACTN</name>
<evidence type="ECO:0000256" key="2">
    <source>
        <dbReference type="ARBA" id="ARBA00011344"/>
    </source>
</evidence>
<dbReference type="InterPro" id="IPR013325">
    <property type="entry name" value="RNA_pol_sigma_r2"/>
</dbReference>
<gene>
    <name evidence="10" type="ORF">GCM10022255_030720</name>
</gene>
<keyword evidence="6 7" id="KW-0804">Transcription</keyword>
<dbReference type="InterPro" id="IPR014284">
    <property type="entry name" value="RNA_pol_sigma-70_dom"/>
</dbReference>
<dbReference type="CDD" id="cd06171">
    <property type="entry name" value="Sigma70_r4"/>
    <property type="match status" value="1"/>
</dbReference>
<evidence type="ECO:0000256" key="3">
    <source>
        <dbReference type="ARBA" id="ARBA00023015"/>
    </source>
</evidence>
<evidence type="ECO:0000313" key="10">
    <source>
        <dbReference type="EMBL" id="GAA4248888.1"/>
    </source>
</evidence>
<keyword evidence="3 7" id="KW-0805">Transcription regulation</keyword>
<feature type="domain" description="RNA polymerase sigma factor 70 region 4 type 2" evidence="9">
    <location>
        <begin position="124"/>
        <end position="175"/>
    </location>
</feature>
<comment type="subunit">
    <text evidence="2">Interacts transiently with the RNA polymerase catalytic core formed by RpoA, RpoB, RpoC and RpoZ (2 alpha, 1 beta, 1 beta' and 1 omega subunit) to form the RNA polymerase holoenzyme that can initiate transcription.</text>
</comment>
<dbReference type="InterPro" id="IPR007627">
    <property type="entry name" value="RNA_pol_sigma70_r2"/>
</dbReference>
<dbReference type="SUPFAM" id="SSF88659">
    <property type="entry name" value="Sigma3 and sigma4 domains of RNA polymerase sigma factors"/>
    <property type="match status" value="1"/>
</dbReference>
<evidence type="ECO:0000259" key="9">
    <source>
        <dbReference type="Pfam" id="PF08281"/>
    </source>
</evidence>